<feature type="transmembrane region" description="Helical" evidence="9">
    <location>
        <begin position="182"/>
        <end position="201"/>
    </location>
</feature>
<dbReference type="GO" id="GO:1901264">
    <property type="term" value="P:carbohydrate derivative transport"/>
    <property type="evidence" value="ECO:0007669"/>
    <property type="project" value="TreeGrafter"/>
</dbReference>
<evidence type="ECO:0000256" key="2">
    <source>
        <dbReference type="ARBA" id="ARBA00022448"/>
    </source>
</evidence>
<comment type="caution">
    <text evidence="11">The sequence shown here is derived from an EMBL/GenBank/DDBJ whole genome shotgun (WGS) entry which is preliminary data.</text>
</comment>
<dbReference type="InterPro" id="IPR004796">
    <property type="entry name" value="PTS_IIC_cello"/>
</dbReference>
<feature type="transmembrane region" description="Helical" evidence="9">
    <location>
        <begin position="237"/>
        <end position="257"/>
    </location>
</feature>
<protein>
    <recommendedName>
        <fullName evidence="8">Permease IIC component</fullName>
    </recommendedName>
</protein>
<dbReference type="OrthoDB" id="1550290at2"/>
<proteinExistence type="predicted"/>
<comment type="function">
    <text evidence="8">The phosphoenolpyruvate-dependent sugar phosphotransferase system (PTS), a major carbohydrate active -transport system, catalyzes the phosphorylation of incoming sugar substrates concomitant with their translocation across the cell membrane.</text>
</comment>
<dbReference type="Pfam" id="PF02378">
    <property type="entry name" value="PTS_EIIC"/>
    <property type="match status" value="1"/>
</dbReference>
<dbReference type="NCBIfam" id="TIGR00410">
    <property type="entry name" value="lacE"/>
    <property type="match status" value="1"/>
</dbReference>
<keyword evidence="4 8" id="KW-0762">Sugar transport</keyword>
<organism evidence="11 12">
    <name type="scientific">Enterococcus ureasiticus</name>
    <dbReference type="NCBI Taxonomy" id="903984"/>
    <lineage>
        <taxon>Bacteria</taxon>
        <taxon>Bacillati</taxon>
        <taxon>Bacillota</taxon>
        <taxon>Bacilli</taxon>
        <taxon>Lactobacillales</taxon>
        <taxon>Enterococcaceae</taxon>
        <taxon>Enterococcus</taxon>
    </lineage>
</organism>
<dbReference type="AlphaFoldDB" id="A0A1E5GE46"/>
<feature type="transmembrane region" description="Helical" evidence="9">
    <location>
        <begin position="393"/>
        <end position="413"/>
    </location>
</feature>
<dbReference type="PROSITE" id="PS51105">
    <property type="entry name" value="PTS_EIIC_TYPE_3"/>
    <property type="match status" value="1"/>
</dbReference>
<evidence type="ECO:0000256" key="4">
    <source>
        <dbReference type="ARBA" id="ARBA00022597"/>
    </source>
</evidence>
<evidence type="ECO:0000256" key="5">
    <source>
        <dbReference type="ARBA" id="ARBA00022692"/>
    </source>
</evidence>
<dbReference type="Proteomes" id="UP000094068">
    <property type="component" value="Unassembled WGS sequence"/>
</dbReference>
<dbReference type="PIRSF" id="PIRSF006351">
    <property type="entry name" value="PTS_EIIC-Cellobiose"/>
    <property type="match status" value="1"/>
</dbReference>
<feature type="transmembrane region" description="Helical" evidence="9">
    <location>
        <begin position="32"/>
        <end position="53"/>
    </location>
</feature>
<dbReference type="PANTHER" id="PTHR33989:SF11">
    <property type="entry name" value="LICHENAN PERMEASE IIC COMPONENT"/>
    <property type="match status" value="1"/>
</dbReference>
<keyword evidence="6 9" id="KW-1133">Transmembrane helix</keyword>
<evidence type="ECO:0000313" key="12">
    <source>
        <dbReference type="Proteomes" id="UP000094068"/>
    </source>
</evidence>
<keyword evidence="3 8" id="KW-1003">Cell membrane</keyword>
<evidence type="ECO:0000256" key="1">
    <source>
        <dbReference type="ARBA" id="ARBA00004651"/>
    </source>
</evidence>
<feature type="domain" description="PTS EIIC type-3" evidence="10">
    <location>
        <begin position="8"/>
        <end position="413"/>
    </location>
</feature>
<evidence type="ECO:0000256" key="6">
    <source>
        <dbReference type="ARBA" id="ARBA00022989"/>
    </source>
</evidence>
<dbReference type="InterPro" id="IPR004501">
    <property type="entry name" value="PTS_EIIC_3"/>
</dbReference>
<sequence length="440" mass="48541">MQKVLNWIEEKLMPPMAKFAEQRHMKAIRNGVISTLSLIMIGTLFLTISNLPIPGFEEFIMPYKADLVIPFRITMGLLGIYGSFSIGYNLTKSYKLDGITGGMLSLATFLMLTIPQNVDALLPEGQGVGLAWVMPMDYLGGSGMFSAIIAAIFASELYRLFTKHNITIRMPEQVPPAVARSFEALIPGFVIITLVWILRVLVGFDVNKFLMDLFAPLVDIMGNNLLGVLLPMFFIHLLWAAGVHGMSIIGSLVRPLWLVMLDGNADAFASGTPITELPYIAPEQFYQWTVTIGGAGVSISLCILLLFCRSKFLKQVGRFSLIPGFFNINEMLIFGVPIIMNPILALPFIVAPLVTTTISYFALKYGIVNGFISNQAWTLPAPVGAYLSSGNDWRMVVLVVVNILVAMAIYLPFVQMYDKQMLAEEKENEASEAAQNTQTA</sequence>
<evidence type="ECO:0000256" key="8">
    <source>
        <dbReference type="PIRNR" id="PIRNR006351"/>
    </source>
</evidence>
<dbReference type="PANTHER" id="PTHR33989">
    <property type="match status" value="1"/>
</dbReference>
<feature type="transmembrane region" description="Helical" evidence="9">
    <location>
        <begin position="285"/>
        <end position="307"/>
    </location>
</feature>
<evidence type="ECO:0000256" key="9">
    <source>
        <dbReference type="SAM" id="Phobius"/>
    </source>
</evidence>
<feature type="transmembrane region" description="Helical" evidence="9">
    <location>
        <begin position="73"/>
        <end position="91"/>
    </location>
</feature>
<dbReference type="GO" id="GO:0008982">
    <property type="term" value="F:protein-N(PI)-phosphohistidine-sugar phosphotransferase activity"/>
    <property type="evidence" value="ECO:0007669"/>
    <property type="project" value="UniProtKB-UniRule"/>
</dbReference>
<comment type="subcellular location">
    <subcellularLocation>
        <location evidence="1">Cell membrane</location>
        <topology evidence="1">Multi-pass membrane protein</topology>
    </subcellularLocation>
</comment>
<keyword evidence="7 8" id="KW-0472">Membrane</keyword>
<name>A0A1E5GE46_9ENTE</name>
<dbReference type="GO" id="GO:0005886">
    <property type="term" value="C:plasma membrane"/>
    <property type="evidence" value="ECO:0007669"/>
    <property type="project" value="UniProtKB-SubCell"/>
</dbReference>
<feature type="transmembrane region" description="Helical" evidence="9">
    <location>
        <begin position="213"/>
        <end position="230"/>
    </location>
</feature>
<keyword evidence="5 9" id="KW-0812">Transmembrane</keyword>
<dbReference type="STRING" id="903984.BCR21_11925"/>
<evidence type="ECO:0000256" key="3">
    <source>
        <dbReference type="ARBA" id="ARBA00022475"/>
    </source>
</evidence>
<evidence type="ECO:0000259" key="10">
    <source>
        <dbReference type="PROSITE" id="PS51105"/>
    </source>
</evidence>
<reference evidence="12" key="1">
    <citation type="submission" date="2016-09" db="EMBL/GenBank/DDBJ databases">
        <authorList>
            <person name="Gulvik C.A."/>
        </authorList>
    </citation>
    <scope>NUCLEOTIDE SEQUENCE [LARGE SCALE GENOMIC DNA]</scope>
    <source>
        <strain evidence="12">DSM 23328</strain>
    </source>
</reference>
<dbReference type="InterPro" id="IPR051088">
    <property type="entry name" value="PTS_Sugar-EIIC/EIIB"/>
</dbReference>
<evidence type="ECO:0000313" key="11">
    <source>
        <dbReference type="EMBL" id="OEG10984.1"/>
    </source>
</evidence>
<dbReference type="EMBL" id="MIJZ01000014">
    <property type="protein sequence ID" value="OEG10984.1"/>
    <property type="molecule type" value="Genomic_DNA"/>
</dbReference>
<gene>
    <name evidence="11" type="ORF">BCR21_11925</name>
</gene>
<dbReference type="InterPro" id="IPR003352">
    <property type="entry name" value="PTS_EIIC"/>
</dbReference>
<keyword evidence="2 8" id="KW-0813">Transport</keyword>
<dbReference type="GO" id="GO:0009401">
    <property type="term" value="P:phosphoenolpyruvate-dependent sugar phosphotransferase system"/>
    <property type="evidence" value="ECO:0007669"/>
    <property type="project" value="InterPro"/>
</dbReference>
<feature type="transmembrane region" description="Helical" evidence="9">
    <location>
        <begin position="98"/>
        <end position="118"/>
    </location>
</feature>
<evidence type="ECO:0000256" key="7">
    <source>
        <dbReference type="ARBA" id="ARBA00023136"/>
    </source>
</evidence>
<keyword evidence="12" id="KW-1185">Reference proteome</keyword>
<dbReference type="RefSeq" id="WP_069646731.1">
    <property type="nucleotide sequence ID" value="NZ_MIJZ01000014.1"/>
</dbReference>
<feature type="transmembrane region" description="Helical" evidence="9">
    <location>
        <begin position="138"/>
        <end position="161"/>
    </location>
</feature>
<accession>A0A1E5GE46</accession>